<comment type="caution">
    <text evidence="1">The sequence shown here is derived from an EMBL/GenBank/DDBJ whole genome shotgun (WGS) entry which is preliminary data.</text>
</comment>
<evidence type="ECO:0000313" key="2">
    <source>
        <dbReference type="Proteomes" id="UP000076603"/>
    </source>
</evidence>
<accession>A0A162QV82</accession>
<dbReference type="AlphaFoldDB" id="A0A162QV82"/>
<organism evidence="1 2">
    <name type="scientific">Clostridium magnum DSM 2767</name>
    <dbReference type="NCBI Taxonomy" id="1121326"/>
    <lineage>
        <taxon>Bacteria</taxon>
        <taxon>Bacillati</taxon>
        <taxon>Bacillota</taxon>
        <taxon>Clostridia</taxon>
        <taxon>Eubacteriales</taxon>
        <taxon>Clostridiaceae</taxon>
        <taxon>Clostridium</taxon>
    </lineage>
</organism>
<dbReference type="Proteomes" id="UP000076603">
    <property type="component" value="Unassembled WGS sequence"/>
</dbReference>
<gene>
    <name evidence="1" type="ORF">CLMAG_57110</name>
</gene>
<sequence length="131" mass="14877">MMVIVISTLIIISYTKSKSIITNSANQLLETSSQKQVDQIESWLNENLASFKAVKTTLETSSLSDDKLQNYLDIYYGYSNNYPEGFYIADESGKLLKATKSNKSDKNLLNSVWYNEGLTRVNFRGYGYSIK</sequence>
<dbReference type="PATRIC" id="fig|1121326.3.peg.5768"/>
<evidence type="ECO:0000313" key="1">
    <source>
        <dbReference type="EMBL" id="KZL89013.1"/>
    </source>
</evidence>
<dbReference type="EMBL" id="LWAE01000012">
    <property type="protein sequence ID" value="KZL89013.1"/>
    <property type="molecule type" value="Genomic_DNA"/>
</dbReference>
<name>A0A162QV82_9CLOT</name>
<proteinExistence type="predicted"/>
<protein>
    <recommendedName>
        <fullName evidence="3">Methyl-accepting chemotaxis protein</fullName>
    </recommendedName>
</protein>
<dbReference type="RefSeq" id="WP_175562195.1">
    <property type="nucleotide sequence ID" value="NZ_FQXL01000020.1"/>
</dbReference>
<evidence type="ECO:0008006" key="3">
    <source>
        <dbReference type="Google" id="ProtNLM"/>
    </source>
</evidence>
<keyword evidence="2" id="KW-1185">Reference proteome</keyword>
<reference evidence="1 2" key="1">
    <citation type="submission" date="2016-04" db="EMBL/GenBank/DDBJ databases">
        <title>Genome sequence of Clostridium magnum DSM 2767.</title>
        <authorList>
            <person name="Poehlein A."/>
            <person name="Uhlig R."/>
            <person name="Fischer R."/>
            <person name="Bahl H."/>
            <person name="Daniel R."/>
        </authorList>
    </citation>
    <scope>NUCLEOTIDE SEQUENCE [LARGE SCALE GENOMIC DNA]</scope>
    <source>
        <strain evidence="1 2">DSM 2767</strain>
    </source>
</reference>
<dbReference type="STRING" id="1121326.CLMAG_57110"/>